<keyword evidence="3" id="KW-1185">Reference proteome</keyword>
<dbReference type="SUPFAM" id="SSF54695">
    <property type="entry name" value="POZ domain"/>
    <property type="match status" value="1"/>
</dbReference>
<name>A0A8W8LNH0_MAGGI</name>
<dbReference type="Proteomes" id="UP000005408">
    <property type="component" value="Unassembled WGS sequence"/>
</dbReference>
<dbReference type="PANTHER" id="PTHR22744:SF17">
    <property type="entry name" value="BTB DOMAIN-CONTAINING PROTEIN"/>
    <property type="match status" value="1"/>
</dbReference>
<accession>A0A8W8LNH0</accession>
<dbReference type="OrthoDB" id="437903at2759"/>
<evidence type="ECO:0000313" key="3">
    <source>
        <dbReference type="Proteomes" id="UP000005408"/>
    </source>
</evidence>
<protein>
    <recommendedName>
        <fullName evidence="1">BTB domain-containing protein</fullName>
    </recommendedName>
</protein>
<evidence type="ECO:0000313" key="2">
    <source>
        <dbReference type="EnsemblMetazoa" id="G29247.1:cds"/>
    </source>
</evidence>
<dbReference type="Pfam" id="PF00651">
    <property type="entry name" value="BTB"/>
    <property type="match status" value="1"/>
</dbReference>
<dbReference type="Gene3D" id="3.30.710.10">
    <property type="entry name" value="Potassium Channel Kv1.1, Chain A"/>
    <property type="match status" value="1"/>
</dbReference>
<dbReference type="EnsemblMetazoa" id="G29247.1">
    <property type="protein sequence ID" value="G29247.1:cds"/>
    <property type="gene ID" value="G29247"/>
</dbReference>
<dbReference type="AlphaFoldDB" id="A0A8W8LNH0"/>
<dbReference type="PANTHER" id="PTHR22744">
    <property type="entry name" value="HELIX LOOP HELIX PROTEIN 21-RELATED"/>
    <property type="match status" value="1"/>
</dbReference>
<feature type="domain" description="BTB" evidence="1">
    <location>
        <begin position="33"/>
        <end position="88"/>
    </location>
</feature>
<sequence length="230" mass="26650">MATATESEPMLNMETLSIQPGNMELFAFDEETTDVVLYVDGKKLHLSRGVLMQASPVFRKMLASNGKKEQNEITLPDKSYEEFVLFLRCVCPLEYVKLNEDIIEMVLPLAKEYQVNSLLQKCEDWLLTEIEFIVGEVIGHVKETQTEVEFFAKCLLYGAKNELNTLYNRAFELLVPYNLIRYQNTAFYKLLPDKNKWQLLEARMVKIEKTQHIADGSFPTEIETEEDDDQ</sequence>
<dbReference type="CDD" id="cd18186">
    <property type="entry name" value="BTB_POZ_ZBTB_KLHL-like"/>
    <property type="match status" value="1"/>
</dbReference>
<dbReference type="InterPro" id="IPR011333">
    <property type="entry name" value="SKP1/BTB/POZ_sf"/>
</dbReference>
<proteinExistence type="predicted"/>
<evidence type="ECO:0000259" key="1">
    <source>
        <dbReference type="PROSITE" id="PS50097"/>
    </source>
</evidence>
<dbReference type="InterPro" id="IPR000210">
    <property type="entry name" value="BTB/POZ_dom"/>
</dbReference>
<organism evidence="2 3">
    <name type="scientific">Magallana gigas</name>
    <name type="common">Pacific oyster</name>
    <name type="synonym">Crassostrea gigas</name>
    <dbReference type="NCBI Taxonomy" id="29159"/>
    <lineage>
        <taxon>Eukaryota</taxon>
        <taxon>Metazoa</taxon>
        <taxon>Spiralia</taxon>
        <taxon>Lophotrochozoa</taxon>
        <taxon>Mollusca</taxon>
        <taxon>Bivalvia</taxon>
        <taxon>Autobranchia</taxon>
        <taxon>Pteriomorphia</taxon>
        <taxon>Ostreida</taxon>
        <taxon>Ostreoidea</taxon>
        <taxon>Ostreidae</taxon>
        <taxon>Magallana</taxon>
    </lineage>
</organism>
<reference evidence="2" key="1">
    <citation type="submission" date="2022-08" db="UniProtKB">
        <authorList>
            <consortium name="EnsemblMetazoa"/>
        </authorList>
    </citation>
    <scope>IDENTIFICATION</scope>
    <source>
        <strain evidence="2">05x7-T-G4-1.051#20</strain>
    </source>
</reference>
<dbReference type="SMART" id="SM00225">
    <property type="entry name" value="BTB"/>
    <property type="match status" value="1"/>
</dbReference>
<dbReference type="PROSITE" id="PS50097">
    <property type="entry name" value="BTB"/>
    <property type="match status" value="1"/>
</dbReference>
<dbReference type="OMA" id="NMELFAF"/>